<accession>A0ABW1VVT5</accession>
<evidence type="ECO:0000313" key="2">
    <source>
        <dbReference type="Proteomes" id="UP001596230"/>
    </source>
</evidence>
<organism evidence="1 2">
    <name type="scientific">Tatumella terrea</name>
    <dbReference type="NCBI Taxonomy" id="419007"/>
    <lineage>
        <taxon>Bacteria</taxon>
        <taxon>Pseudomonadati</taxon>
        <taxon>Pseudomonadota</taxon>
        <taxon>Gammaproteobacteria</taxon>
        <taxon>Enterobacterales</taxon>
        <taxon>Erwiniaceae</taxon>
        <taxon>Tatumella</taxon>
    </lineage>
</organism>
<sequence>MTTKSALSRLRAQLARQHNDDSWTDVAVISALMDEIAGDRPDGTAVAIEARQYRRTRYTFPHSPELRNALDMTSDD</sequence>
<proteinExistence type="predicted"/>
<gene>
    <name evidence="1" type="ORF">ACFP9W_01100</name>
</gene>
<protein>
    <recommendedName>
        <fullName evidence="3">ATP-binding protein</fullName>
    </recommendedName>
</protein>
<dbReference type="EMBL" id="JBHSUB010000002">
    <property type="protein sequence ID" value="MFC6376722.1"/>
    <property type="molecule type" value="Genomic_DNA"/>
</dbReference>
<evidence type="ECO:0000313" key="1">
    <source>
        <dbReference type="EMBL" id="MFC6376722.1"/>
    </source>
</evidence>
<reference evidence="2" key="1">
    <citation type="journal article" date="2019" name="Int. J. Syst. Evol. Microbiol.">
        <title>The Global Catalogue of Microorganisms (GCM) 10K type strain sequencing project: providing services to taxonomists for standard genome sequencing and annotation.</title>
        <authorList>
            <consortium name="The Broad Institute Genomics Platform"/>
            <consortium name="The Broad Institute Genome Sequencing Center for Infectious Disease"/>
            <person name="Wu L."/>
            <person name="Ma J."/>
        </authorList>
    </citation>
    <scope>NUCLEOTIDE SEQUENCE [LARGE SCALE GENOMIC DNA]</scope>
    <source>
        <strain evidence="2">CGMCC 1.18518</strain>
    </source>
</reference>
<dbReference type="Proteomes" id="UP001596230">
    <property type="component" value="Unassembled WGS sequence"/>
</dbReference>
<keyword evidence="2" id="KW-1185">Reference proteome</keyword>
<comment type="caution">
    <text evidence="1">The sequence shown here is derived from an EMBL/GenBank/DDBJ whole genome shotgun (WGS) entry which is preliminary data.</text>
</comment>
<evidence type="ECO:0008006" key="3">
    <source>
        <dbReference type="Google" id="ProtNLM"/>
    </source>
</evidence>
<dbReference type="RefSeq" id="WP_385945772.1">
    <property type="nucleotide sequence ID" value="NZ_JBHSUB010000002.1"/>
</dbReference>
<name>A0ABW1VVT5_9GAMM</name>